<protein>
    <recommendedName>
        <fullName evidence="1">PhnB-like domain-containing protein</fullName>
    </recommendedName>
</protein>
<dbReference type="PANTHER" id="PTHR33990">
    <property type="entry name" value="PROTEIN YJDN-RELATED"/>
    <property type="match status" value="1"/>
</dbReference>
<dbReference type="AlphaFoldDB" id="A0A6A6DDS4"/>
<dbReference type="OrthoDB" id="10255422at2759"/>
<sequence length="166" mass="18726">MSLNKITTCLWFDGQAEEAATFYTSIFANSKITSIQHYTDAGQEIHGHKAGKVMIVEFNLNGHYFVALNGGPEFKFNEAISFQIDCANQEEVDYYWDKLGDGGDEKRKVCGWLADKYGVAWQVVPTALKEMLSDKDMEKVKRTTVAMMTMKKMDIAGLRKAFEGKT</sequence>
<proteinExistence type="predicted"/>
<reference evidence="2" key="1">
    <citation type="journal article" date="2020" name="Stud. Mycol.">
        <title>101 Dothideomycetes genomes: a test case for predicting lifestyles and emergence of pathogens.</title>
        <authorList>
            <person name="Haridas S."/>
            <person name="Albert R."/>
            <person name="Binder M."/>
            <person name="Bloem J."/>
            <person name="Labutti K."/>
            <person name="Salamov A."/>
            <person name="Andreopoulos B."/>
            <person name="Baker S."/>
            <person name="Barry K."/>
            <person name="Bills G."/>
            <person name="Bluhm B."/>
            <person name="Cannon C."/>
            <person name="Castanera R."/>
            <person name="Culley D."/>
            <person name="Daum C."/>
            <person name="Ezra D."/>
            <person name="Gonzalez J."/>
            <person name="Henrissat B."/>
            <person name="Kuo A."/>
            <person name="Liang C."/>
            <person name="Lipzen A."/>
            <person name="Lutzoni F."/>
            <person name="Magnuson J."/>
            <person name="Mondo S."/>
            <person name="Nolan M."/>
            <person name="Ohm R."/>
            <person name="Pangilinan J."/>
            <person name="Park H.-J."/>
            <person name="Ramirez L."/>
            <person name="Alfaro M."/>
            <person name="Sun H."/>
            <person name="Tritt A."/>
            <person name="Yoshinaga Y."/>
            <person name="Zwiers L.-H."/>
            <person name="Turgeon B."/>
            <person name="Goodwin S."/>
            <person name="Spatafora J."/>
            <person name="Crous P."/>
            <person name="Grigoriev I."/>
        </authorList>
    </citation>
    <scope>NUCLEOTIDE SEQUENCE</scope>
    <source>
        <strain evidence="2">CBS 207.26</strain>
    </source>
</reference>
<dbReference type="InterPro" id="IPR009725">
    <property type="entry name" value="3_dmu_93_MTrfase"/>
</dbReference>
<feature type="domain" description="PhnB-like" evidence="1">
    <location>
        <begin position="5"/>
        <end position="124"/>
    </location>
</feature>
<accession>A0A6A6DDS4</accession>
<keyword evidence="3" id="KW-1185">Reference proteome</keyword>
<dbReference type="InterPro" id="IPR028973">
    <property type="entry name" value="PhnB-like"/>
</dbReference>
<dbReference type="CDD" id="cd06588">
    <property type="entry name" value="PhnB_like"/>
    <property type="match status" value="1"/>
</dbReference>
<dbReference type="PIRSF" id="PIRSF021700">
    <property type="entry name" value="3_dmu_93_MTrfase"/>
    <property type="match status" value="1"/>
</dbReference>
<organism evidence="2 3">
    <name type="scientific">Zopfia rhizophila CBS 207.26</name>
    <dbReference type="NCBI Taxonomy" id="1314779"/>
    <lineage>
        <taxon>Eukaryota</taxon>
        <taxon>Fungi</taxon>
        <taxon>Dikarya</taxon>
        <taxon>Ascomycota</taxon>
        <taxon>Pezizomycotina</taxon>
        <taxon>Dothideomycetes</taxon>
        <taxon>Dothideomycetes incertae sedis</taxon>
        <taxon>Zopfiaceae</taxon>
        <taxon>Zopfia</taxon>
    </lineage>
</organism>
<name>A0A6A6DDS4_9PEZI</name>
<dbReference type="Gene3D" id="3.10.180.10">
    <property type="entry name" value="2,3-Dihydroxybiphenyl 1,2-Dioxygenase, domain 1"/>
    <property type="match status" value="1"/>
</dbReference>
<dbReference type="PANTHER" id="PTHR33990:SF2">
    <property type="entry name" value="PHNB-LIKE DOMAIN-CONTAINING PROTEIN"/>
    <property type="match status" value="1"/>
</dbReference>
<evidence type="ECO:0000313" key="2">
    <source>
        <dbReference type="EMBL" id="KAF2177577.1"/>
    </source>
</evidence>
<dbReference type="InterPro" id="IPR029068">
    <property type="entry name" value="Glyas_Bleomycin-R_OHBP_Dase"/>
</dbReference>
<dbReference type="Pfam" id="PF06983">
    <property type="entry name" value="3-dmu-9_3-mt"/>
    <property type="match status" value="1"/>
</dbReference>
<dbReference type="EMBL" id="ML994686">
    <property type="protein sequence ID" value="KAF2177577.1"/>
    <property type="molecule type" value="Genomic_DNA"/>
</dbReference>
<dbReference type="Proteomes" id="UP000800200">
    <property type="component" value="Unassembled WGS sequence"/>
</dbReference>
<dbReference type="SUPFAM" id="SSF54593">
    <property type="entry name" value="Glyoxalase/Bleomycin resistance protein/Dihydroxybiphenyl dioxygenase"/>
    <property type="match status" value="1"/>
</dbReference>
<evidence type="ECO:0000313" key="3">
    <source>
        <dbReference type="Proteomes" id="UP000800200"/>
    </source>
</evidence>
<gene>
    <name evidence="2" type="ORF">K469DRAFT_742465</name>
</gene>
<evidence type="ECO:0000259" key="1">
    <source>
        <dbReference type="Pfam" id="PF06983"/>
    </source>
</evidence>